<feature type="compositionally biased region" description="Low complexity" evidence="1">
    <location>
        <begin position="984"/>
        <end position="993"/>
    </location>
</feature>
<feature type="region of interest" description="Disordered" evidence="1">
    <location>
        <begin position="1094"/>
        <end position="1151"/>
    </location>
</feature>
<sequence>MPSHGKISRNAKDSSSSMVKKIHRSQKKKHRHRCHSHRRPEVEHRDDGHVYAHDLSTTSNASSMRSDHDEENNSNNCNKSKGTDDKLLSRSEKEEKIDIVIEHDRTTEEHILPSSTSSGIPMTMKKDVHYYTILARIHKAVNSVNNTPSLGSILADANKRGMSLDAVIELYKEERFKAANSRQVSSEDNLASPKVARSSFMEGGKDAENVRTAPCDFDDLVATILSEASMTTDHQDDDSSVAGRLEISEVVDREEEIATHDETRPDSDLPAIASAPVFCTSLQIKVDRDDDFPACEFDSKVAQPLFGAPISQWHRDDISPNALIILNVSSEVMEDVGQSRQDEPHPDPPGNSSEDEPHPDPPGLSHDDRRDADSCSSSSIAEEHHDTFDNCVEMILKERPKVIRADDMVTKYHDARTRHDKPSLKIERIHFSSYLDKTHRDPPGQSYSSTIDSDDADPDTCSSSSMANEYQDNFGSVVNIESEQKAEAEQGCEKDSSHSKVVGSHPDFNVSSNQRQIDDRSHIQNKSSRDEEGCEREDPDETRPDPPGLSSFSMDDNDEVDADSSLSSSTNQEHENHDKDSDNGMETDTCSSSSTTHDHHNFDNGVEIILEASSTEEGFLETIYSDDVGNSHRFSTSTSHEFTDETAGNSHRFSTSTSHEYTYETVVSTMGIDSESIVDEMSNNIGGDEDSDQLDIPGRVASPKVDEDDAEFFGSSKTPKHQNTTQQQLDTFGGFEIALADGLEESIFEETEISHSNDSNTMQDHNDDVNDAKATLHNEVLLSENVQDIEDSHLDVQENASSSANDPDDMYTGSYFGSSSTHVDDFDNGVEIVLEESEIVLEESSKVVEIYPSYTDDVGTHRGFSETVPQEHFDEIAISTMDIDKMKLWKDTDAELNENSDQHDHNKDLSVQASSSNDEEESQTCSGSSSSGELQRKVEHTASDGFDAEMVELSRIFDRATVLVNETLGIPESDEENAVKLCESRSAAASSPASEDRHELNSESDASSSGLDDSQLAQFAKKAEELIENDLSLGDSNDAAADDSAGKRRCREASFFIHSRTTDQFGEVDAFFTKFSIQTGEKQAHVDYSEGYQCNEPKEERGESKNGDDFGIVNEGDELKSHDGRRARNTILKHDMGDKSEGGNDSTKNRLNSSVEANSYLPNHLGLWKSPWQKTSIHRRRDSDIAQIGTTETYASIECSSRKQYLNVENRLLGHAGYSNIDFYSLYEASLVKAEEEDIDQAPWECRDVGQRFLHEKSLESRNWFGSFELIRGNDRLQYPVCCPKSLEVSVTRIPEEGDWSEDWFTTWKSRKDNPNNLESFAQDEKENMVNSQADVKETDDRRVNDHKVGKSVVVEIGSLCPVRVRPGERISRIHPEFTSSLRQSRWRKKYIKGYLFSSA</sequence>
<evidence type="ECO:0000313" key="2">
    <source>
        <dbReference type="EMBL" id="KAL3768928.1"/>
    </source>
</evidence>
<feature type="compositionally biased region" description="Polar residues" evidence="1">
    <location>
        <begin position="635"/>
        <end position="653"/>
    </location>
</feature>
<feature type="region of interest" description="Disordered" evidence="1">
    <location>
        <begin position="982"/>
        <end position="1013"/>
    </location>
</feature>
<feature type="compositionally biased region" description="Polar residues" evidence="1">
    <location>
        <begin position="460"/>
        <end position="481"/>
    </location>
</feature>
<feature type="region of interest" description="Disordered" evidence="1">
    <location>
        <begin position="334"/>
        <end position="381"/>
    </location>
</feature>
<feature type="compositionally biased region" description="Basic and acidic residues" evidence="1">
    <location>
        <begin position="516"/>
        <end position="531"/>
    </location>
</feature>
<feature type="compositionally biased region" description="Basic and acidic residues" evidence="1">
    <location>
        <begin position="1117"/>
        <end position="1142"/>
    </location>
</feature>
<evidence type="ECO:0000256" key="1">
    <source>
        <dbReference type="SAM" id="MobiDB-lite"/>
    </source>
</evidence>
<feature type="region of interest" description="Disordered" evidence="1">
    <location>
        <begin position="433"/>
        <end position="602"/>
    </location>
</feature>
<keyword evidence="3" id="KW-1185">Reference proteome</keyword>
<dbReference type="EMBL" id="JALLBG020000060">
    <property type="protein sequence ID" value="KAL3768928.1"/>
    <property type="molecule type" value="Genomic_DNA"/>
</dbReference>
<feature type="compositionally biased region" description="Basic and acidic residues" evidence="1">
    <location>
        <begin position="482"/>
        <end position="498"/>
    </location>
</feature>
<feature type="compositionally biased region" description="Basic and acidic residues" evidence="1">
    <location>
        <begin position="572"/>
        <end position="582"/>
    </location>
</feature>
<comment type="caution">
    <text evidence="2">The sequence shown here is derived from an EMBL/GenBank/DDBJ whole genome shotgun (WGS) entry which is preliminary data.</text>
</comment>
<evidence type="ECO:0000313" key="3">
    <source>
        <dbReference type="Proteomes" id="UP001530293"/>
    </source>
</evidence>
<proteinExistence type="predicted"/>
<feature type="compositionally biased region" description="Polar residues" evidence="1">
    <location>
        <begin position="55"/>
        <end position="64"/>
    </location>
</feature>
<feature type="region of interest" description="Disordered" evidence="1">
    <location>
        <begin position="682"/>
        <end position="701"/>
    </location>
</feature>
<feature type="region of interest" description="Disordered" evidence="1">
    <location>
        <begin position="1"/>
        <end position="91"/>
    </location>
</feature>
<feature type="region of interest" description="Disordered" evidence="1">
    <location>
        <begin position="897"/>
        <end position="936"/>
    </location>
</feature>
<feature type="compositionally biased region" description="Basic and acidic residues" evidence="1">
    <location>
        <begin position="355"/>
        <end position="373"/>
    </location>
</feature>
<feature type="compositionally biased region" description="Basic and acidic residues" evidence="1">
    <location>
        <begin position="81"/>
        <end position="91"/>
    </location>
</feature>
<reference evidence="2 3" key="1">
    <citation type="submission" date="2024-10" db="EMBL/GenBank/DDBJ databases">
        <title>Updated reference genomes for cyclostephanoid diatoms.</title>
        <authorList>
            <person name="Roberts W.R."/>
            <person name="Alverson A.J."/>
        </authorList>
    </citation>
    <scope>NUCLEOTIDE SEQUENCE [LARGE SCALE GENOMIC DNA]</scope>
    <source>
        <strain evidence="2 3">AJA232-27</strain>
    </source>
</reference>
<feature type="compositionally biased region" description="Low complexity" evidence="1">
    <location>
        <begin position="923"/>
        <end position="933"/>
    </location>
</feature>
<gene>
    <name evidence="2" type="ORF">ACHAWU_005831</name>
</gene>
<accession>A0ABD3MYM1</accession>
<feature type="compositionally biased region" description="Basic and acidic residues" evidence="1">
    <location>
        <begin position="433"/>
        <end position="442"/>
    </location>
</feature>
<feature type="compositionally biased region" description="Basic and acidic residues" evidence="1">
    <location>
        <begin position="1096"/>
        <end position="1108"/>
    </location>
</feature>
<feature type="region of interest" description="Disordered" evidence="1">
    <location>
        <begin position="635"/>
        <end position="655"/>
    </location>
</feature>
<feature type="compositionally biased region" description="Basic residues" evidence="1">
    <location>
        <begin position="20"/>
        <end position="38"/>
    </location>
</feature>
<dbReference type="Proteomes" id="UP001530293">
    <property type="component" value="Unassembled WGS sequence"/>
</dbReference>
<feature type="compositionally biased region" description="Basic and acidic residues" evidence="1">
    <location>
        <begin position="39"/>
        <end position="52"/>
    </location>
</feature>
<organism evidence="2 3">
    <name type="scientific">Discostella pseudostelligera</name>
    <dbReference type="NCBI Taxonomy" id="259834"/>
    <lineage>
        <taxon>Eukaryota</taxon>
        <taxon>Sar</taxon>
        <taxon>Stramenopiles</taxon>
        <taxon>Ochrophyta</taxon>
        <taxon>Bacillariophyta</taxon>
        <taxon>Coscinodiscophyceae</taxon>
        <taxon>Thalassiosirophycidae</taxon>
        <taxon>Stephanodiscales</taxon>
        <taxon>Stephanodiscaceae</taxon>
        <taxon>Discostella</taxon>
    </lineage>
</organism>
<protein>
    <submittedName>
        <fullName evidence="2">Uncharacterized protein</fullName>
    </submittedName>
</protein>
<feature type="compositionally biased region" description="Polar residues" evidence="1">
    <location>
        <begin position="1003"/>
        <end position="1013"/>
    </location>
</feature>
<name>A0ABD3MYM1_9STRA</name>